<sequence>MLALVVSQSSVLVSFCICEQTHTCMVCDCVY</sequence>
<accession>F2EAK0</accession>
<name>F2EAK0_HORVV</name>
<dbReference type="EMBL" id="AK373175">
    <property type="protein sequence ID" value="BAK04372.1"/>
    <property type="molecule type" value="mRNA"/>
</dbReference>
<evidence type="ECO:0000313" key="1">
    <source>
        <dbReference type="EMBL" id="BAK04372.1"/>
    </source>
</evidence>
<reference evidence="1" key="1">
    <citation type="journal article" date="2011" name="Plant Physiol.">
        <title>Comprehensive sequence analysis of 24,783 barley full-length cDNAs derived from 12 clone libraries.</title>
        <authorList>
            <person name="Matsumoto T."/>
            <person name="Tanaka T."/>
            <person name="Sakai H."/>
            <person name="Amano N."/>
            <person name="Kanamori H."/>
            <person name="Kurita K."/>
            <person name="Kikuta A."/>
            <person name="Kamiya K."/>
            <person name="Yamamoto M."/>
            <person name="Ikawa H."/>
            <person name="Fujii N."/>
            <person name="Hori K."/>
            <person name="Itoh T."/>
            <person name="Sato K."/>
        </authorList>
    </citation>
    <scope>NUCLEOTIDE SEQUENCE</scope>
    <source>
        <tissue evidence="1">Flower</tissue>
    </source>
</reference>
<protein>
    <submittedName>
        <fullName evidence="1">Predicted protein</fullName>
    </submittedName>
</protein>
<dbReference type="AlphaFoldDB" id="F2EAK0"/>
<proteinExistence type="evidence at transcript level"/>
<organism evidence="1">
    <name type="scientific">Hordeum vulgare subsp. vulgare</name>
    <name type="common">Domesticated barley</name>
    <dbReference type="NCBI Taxonomy" id="112509"/>
    <lineage>
        <taxon>Eukaryota</taxon>
        <taxon>Viridiplantae</taxon>
        <taxon>Streptophyta</taxon>
        <taxon>Embryophyta</taxon>
        <taxon>Tracheophyta</taxon>
        <taxon>Spermatophyta</taxon>
        <taxon>Magnoliopsida</taxon>
        <taxon>Liliopsida</taxon>
        <taxon>Poales</taxon>
        <taxon>Poaceae</taxon>
        <taxon>BOP clade</taxon>
        <taxon>Pooideae</taxon>
        <taxon>Triticodae</taxon>
        <taxon>Triticeae</taxon>
        <taxon>Hordeinae</taxon>
        <taxon>Hordeum</taxon>
    </lineage>
</organism>